<reference evidence="1" key="1">
    <citation type="journal article" date="2021" name="Int. J. Syst. Evol. Microbiol.">
        <title>Bradyrhizobium septentrionale sp. nov. (sv. septentrionale) and Bradyrhizobium quebecense sp. nov. (sv. septentrionale) associated with legumes native to Canada possess rearranged symbiosis genes and numerous insertion sequences.</title>
        <authorList>
            <person name="Bromfield E.S.P."/>
            <person name="Cloutier S."/>
        </authorList>
    </citation>
    <scope>NUCLEOTIDE SEQUENCE</scope>
    <source>
        <strain evidence="1">12S5</strain>
    </source>
</reference>
<evidence type="ECO:0000313" key="1">
    <source>
        <dbReference type="EMBL" id="MBO1433527.1"/>
    </source>
</evidence>
<proteinExistence type="predicted"/>
<comment type="caution">
    <text evidence="1">The sequence shown here is derived from an EMBL/GenBank/DDBJ whole genome shotgun (WGS) entry which is preliminary data.</text>
</comment>
<dbReference type="Proteomes" id="UP000692816">
    <property type="component" value="Unassembled WGS sequence"/>
</dbReference>
<keyword evidence="2" id="KW-1185">Reference proteome</keyword>
<name>A0ABS3MQ74_9BRAD</name>
<sequence>MKKTLQERLKTIEVVRRAERTALHVVVGIGADVTHTPKTIRAGAMRSGLAVIFRVGDFWDARVARSDVKAGLQ</sequence>
<protein>
    <submittedName>
        <fullName evidence="1">Uncharacterized protein</fullName>
    </submittedName>
</protein>
<evidence type="ECO:0000313" key="2">
    <source>
        <dbReference type="Proteomes" id="UP000692816"/>
    </source>
</evidence>
<gene>
    <name evidence="1" type="ORF">J4P68_30195</name>
</gene>
<accession>A0ABS3MQ74</accession>
<dbReference type="EMBL" id="JAGEPA010000001">
    <property type="protein sequence ID" value="MBO1433527.1"/>
    <property type="molecule type" value="Genomic_DNA"/>
</dbReference>
<organism evidence="1 2">
    <name type="scientific">Bradyrhizobium quebecense</name>
    <dbReference type="NCBI Taxonomy" id="2748629"/>
    <lineage>
        <taxon>Bacteria</taxon>
        <taxon>Pseudomonadati</taxon>
        <taxon>Pseudomonadota</taxon>
        <taxon>Alphaproteobacteria</taxon>
        <taxon>Hyphomicrobiales</taxon>
        <taxon>Nitrobacteraceae</taxon>
        <taxon>Bradyrhizobium</taxon>
    </lineage>
</organism>
<dbReference type="RefSeq" id="WP_207835920.1">
    <property type="nucleotide sequence ID" value="NZ_CP088282.1"/>
</dbReference>